<organism evidence="1 2">
    <name type="scientific">Ixodes persulcatus</name>
    <name type="common">Taiga tick</name>
    <dbReference type="NCBI Taxonomy" id="34615"/>
    <lineage>
        <taxon>Eukaryota</taxon>
        <taxon>Metazoa</taxon>
        <taxon>Ecdysozoa</taxon>
        <taxon>Arthropoda</taxon>
        <taxon>Chelicerata</taxon>
        <taxon>Arachnida</taxon>
        <taxon>Acari</taxon>
        <taxon>Parasitiformes</taxon>
        <taxon>Ixodida</taxon>
        <taxon>Ixodoidea</taxon>
        <taxon>Ixodidae</taxon>
        <taxon>Ixodinae</taxon>
        <taxon>Ixodes</taxon>
    </lineage>
</organism>
<reference evidence="1 2" key="1">
    <citation type="journal article" date="2020" name="Cell">
        <title>Large-Scale Comparative Analyses of Tick Genomes Elucidate Their Genetic Diversity and Vector Capacities.</title>
        <authorList>
            <consortium name="Tick Genome and Microbiome Consortium (TIGMIC)"/>
            <person name="Jia N."/>
            <person name="Wang J."/>
            <person name="Shi W."/>
            <person name="Du L."/>
            <person name="Sun Y."/>
            <person name="Zhan W."/>
            <person name="Jiang J.F."/>
            <person name="Wang Q."/>
            <person name="Zhang B."/>
            <person name="Ji P."/>
            <person name="Bell-Sakyi L."/>
            <person name="Cui X.M."/>
            <person name="Yuan T.T."/>
            <person name="Jiang B.G."/>
            <person name="Yang W.F."/>
            <person name="Lam T.T."/>
            <person name="Chang Q.C."/>
            <person name="Ding S.J."/>
            <person name="Wang X.J."/>
            <person name="Zhu J.G."/>
            <person name="Ruan X.D."/>
            <person name="Zhao L."/>
            <person name="Wei J.T."/>
            <person name="Ye R.Z."/>
            <person name="Que T.C."/>
            <person name="Du C.H."/>
            <person name="Zhou Y.H."/>
            <person name="Cheng J.X."/>
            <person name="Dai P.F."/>
            <person name="Guo W.B."/>
            <person name="Han X.H."/>
            <person name="Huang E.J."/>
            <person name="Li L.F."/>
            <person name="Wei W."/>
            <person name="Gao Y.C."/>
            <person name="Liu J.Z."/>
            <person name="Shao H.Z."/>
            <person name="Wang X."/>
            <person name="Wang C.C."/>
            <person name="Yang T.C."/>
            <person name="Huo Q.B."/>
            <person name="Li W."/>
            <person name="Chen H.Y."/>
            <person name="Chen S.E."/>
            <person name="Zhou L.G."/>
            <person name="Ni X.B."/>
            <person name="Tian J.H."/>
            <person name="Sheng Y."/>
            <person name="Liu T."/>
            <person name="Pan Y.S."/>
            <person name="Xia L.Y."/>
            <person name="Li J."/>
            <person name="Zhao F."/>
            <person name="Cao W.C."/>
        </authorList>
    </citation>
    <scope>NUCLEOTIDE SEQUENCE [LARGE SCALE GENOMIC DNA]</scope>
    <source>
        <strain evidence="1">Iper-2018</strain>
    </source>
</reference>
<keyword evidence="2" id="KW-1185">Reference proteome</keyword>
<dbReference type="Proteomes" id="UP000805193">
    <property type="component" value="Unassembled WGS sequence"/>
</dbReference>
<feature type="non-terminal residue" evidence="1">
    <location>
        <position position="1"/>
    </location>
</feature>
<name>A0AC60PKD3_IXOPE</name>
<accession>A0AC60PKD3</accession>
<evidence type="ECO:0000313" key="1">
    <source>
        <dbReference type="EMBL" id="KAG0421378.1"/>
    </source>
</evidence>
<gene>
    <name evidence="1" type="ORF">HPB47_002717</name>
</gene>
<dbReference type="EMBL" id="JABSTQ010010374">
    <property type="protein sequence ID" value="KAG0421378.1"/>
    <property type="molecule type" value="Genomic_DNA"/>
</dbReference>
<feature type="non-terminal residue" evidence="1">
    <location>
        <position position="49"/>
    </location>
</feature>
<evidence type="ECO:0000313" key="2">
    <source>
        <dbReference type="Proteomes" id="UP000805193"/>
    </source>
</evidence>
<proteinExistence type="predicted"/>
<comment type="caution">
    <text evidence="1">The sequence shown here is derived from an EMBL/GenBank/DDBJ whole genome shotgun (WGS) entry which is preliminary data.</text>
</comment>
<sequence>FDSDHNCYEEMASLTIYASGVMKLIDELPSNSAPGPNKKTSKLLKLCKY</sequence>
<protein>
    <submittedName>
        <fullName evidence="1">Uncharacterized protein</fullName>
    </submittedName>
</protein>